<organism evidence="2 3">
    <name type="scientific">Meloidogyne enterolobii</name>
    <name type="common">Root-knot nematode worm</name>
    <name type="synonym">Meloidogyne mayaguensis</name>
    <dbReference type="NCBI Taxonomy" id="390850"/>
    <lineage>
        <taxon>Eukaryota</taxon>
        <taxon>Metazoa</taxon>
        <taxon>Ecdysozoa</taxon>
        <taxon>Nematoda</taxon>
        <taxon>Chromadorea</taxon>
        <taxon>Rhabditida</taxon>
        <taxon>Tylenchina</taxon>
        <taxon>Tylenchomorpha</taxon>
        <taxon>Tylenchoidea</taxon>
        <taxon>Meloidogynidae</taxon>
        <taxon>Meloidogyninae</taxon>
        <taxon>Meloidogyne</taxon>
    </lineage>
</organism>
<dbReference type="EMBL" id="CAJEWN010002934">
    <property type="protein sequence ID" value="CAD2205840.1"/>
    <property type="molecule type" value="Genomic_DNA"/>
</dbReference>
<name>A0A6V7Y2E1_MELEN</name>
<sequence length="167" mass="19082">MFKSQNITKYATNQLCKKYYKRRIVDGVIQDTEQTSNGNENIENNLKRSKRSTQGELKPKKKKSWFENFCLCGGDGETNLEEILKGLQSTDPKKKIKAYNKLRKMDGEEIVNQLKALGLYEQTLGPQTHGSNDADLVQAILQSLAESNQPIIIRGSLYLFKTLFIIY</sequence>
<proteinExistence type="predicted"/>
<feature type="compositionally biased region" description="Polar residues" evidence="1">
    <location>
        <begin position="34"/>
        <end position="44"/>
    </location>
</feature>
<reference evidence="2 3" key="1">
    <citation type="submission" date="2020-08" db="EMBL/GenBank/DDBJ databases">
        <authorList>
            <person name="Koutsovoulos G."/>
            <person name="Danchin GJ E."/>
        </authorList>
    </citation>
    <scope>NUCLEOTIDE SEQUENCE [LARGE SCALE GENOMIC DNA]</scope>
</reference>
<gene>
    <name evidence="2" type="ORF">MENT_LOCUS59684</name>
</gene>
<dbReference type="Proteomes" id="UP000580250">
    <property type="component" value="Unassembled WGS sequence"/>
</dbReference>
<comment type="caution">
    <text evidence="2">The sequence shown here is derived from an EMBL/GenBank/DDBJ whole genome shotgun (WGS) entry which is preliminary data.</text>
</comment>
<evidence type="ECO:0000313" key="2">
    <source>
        <dbReference type="EMBL" id="CAD2205840.1"/>
    </source>
</evidence>
<evidence type="ECO:0000256" key="1">
    <source>
        <dbReference type="SAM" id="MobiDB-lite"/>
    </source>
</evidence>
<feature type="region of interest" description="Disordered" evidence="1">
    <location>
        <begin position="34"/>
        <end position="59"/>
    </location>
</feature>
<protein>
    <submittedName>
        <fullName evidence="2">Uncharacterized protein</fullName>
    </submittedName>
</protein>
<accession>A0A6V7Y2E1</accession>
<evidence type="ECO:0000313" key="3">
    <source>
        <dbReference type="Proteomes" id="UP000580250"/>
    </source>
</evidence>
<dbReference type="AlphaFoldDB" id="A0A6V7Y2E1"/>